<evidence type="ECO:0000256" key="3">
    <source>
        <dbReference type="ARBA" id="ARBA00022837"/>
    </source>
</evidence>
<feature type="domain" description="EF-hand" evidence="5">
    <location>
        <begin position="86"/>
        <end position="121"/>
    </location>
</feature>
<comment type="caution">
    <text evidence="6">The sequence shown here is derived from an EMBL/GenBank/DDBJ whole genome shotgun (WGS) entry which is preliminary data.</text>
</comment>
<dbReference type="InterPro" id="IPR002048">
    <property type="entry name" value="EF_hand_dom"/>
</dbReference>
<dbReference type="PROSITE" id="PS50222">
    <property type="entry name" value="EF_HAND_2"/>
    <property type="match status" value="3"/>
</dbReference>
<keyword evidence="3" id="KW-0106">Calcium</keyword>
<evidence type="ECO:0000256" key="1">
    <source>
        <dbReference type="ARBA" id="ARBA00022723"/>
    </source>
</evidence>
<dbReference type="InterPro" id="IPR039647">
    <property type="entry name" value="EF_hand_pair_protein_CML-like"/>
</dbReference>
<dbReference type="GO" id="GO:0005509">
    <property type="term" value="F:calcium ion binding"/>
    <property type="evidence" value="ECO:0007669"/>
    <property type="project" value="InterPro"/>
</dbReference>
<dbReference type="OrthoDB" id="26525at2759"/>
<name>A0A6D2JJA6_9BRAS</name>
<keyword evidence="2" id="KW-0677">Repeat</keyword>
<dbReference type="Pfam" id="PF13833">
    <property type="entry name" value="EF-hand_8"/>
    <property type="match status" value="1"/>
</dbReference>
<evidence type="ECO:0000256" key="2">
    <source>
        <dbReference type="ARBA" id="ARBA00022737"/>
    </source>
</evidence>
<keyword evidence="7" id="KW-1185">Reference proteome</keyword>
<feature type="compositionally biased region" description="Basic and acidic residues" evidence="4">
    <location>
        <begin position="21"/>
        <end position="31"/>
    </location>
</feature>
<organism evidence="6 7">
    <name type="scientific">Microthlaspi erraticum</name>
    <dbReference type="NCBI Taxonomy" id="1685480"/>
    <lineage>
        <taxon>Eukaryota</taxon>
        <taxon>Viridiplantae</taxon>
        <taxon>Streptophyta</taxon>
        <taxon>Embryophyta</taxon>
        <taxon>Tracheophyta</taxon>
        <taxon>Spermatophyta</taxon>
        <taxon>Magnoliopsida</taxon>
        <taxon>eudicotyledons</taxon>
        <taxon>Gunneridae</taxon>
        <taxon>Pentapetalae</taxon>
        <taxon>rosids</taxon>
        <taxon>malvids</taxon>
        <taxon>Brassicales</taxon>
        <taxon>Brassicaceae</taxon>
        <taxon>Coluteocarpeae</taxon>
        <taxon>Microthlaspi</taxon>
    </lineage>
</organism>
<evidence type="ECO:0000313" key="6">
    <source>
        <dbReference type="EMBL" id="CAA7041716.1"/>
    </source>
</evidence>
<dbReference type="SMART" id="SM00054">
    <property type="entry name" value="EFh"/>
    <property type="match status" value="3"/>
</dbReference>
<dbReference type="CDD" id="cd00051">
    <property type="entry name" value="EFh"/>
    <property type="match status" value="1"/>
</dbReference>
<feature type="domain" description="EF-hand" evidence="5">
    <location>
        <begin position="161"/>
        <end position="191"/>
    </location>
</feature>
<protein>
    <recommendedName>
        <fullName evidence="5">EF-hand domain-containing protein</fullName>
    </recommendedName>
</protein>
<dbReference type="InterPro" id="IPR011992">
    <property type="entry name" value="EF-hand-dom_pair"/>
</dbReference>
<dbReference type="Gene3D" id="1.10.238.10">
    <property type="entry name" value="EF-hand"/>
    <property type="match status" value="2"/>
</dbReference>
<dbReference type="Proteomes" id="UP000467841">
    <property type="component" value="Unassembled WGS sequence"/>
</dbReference>
<feature type="domain" description="EF-hand" evidence="5">
    <location>
        <begin position="50"/>
        <end position="85"/>
    </location>
</feature>
<dbReference type="EMBL" id="CACVBM020001251">
    <property type="protein sequence ID" value="CAA7041716.1"/>
    <property type="molecule type" value="Genomic_DNA"/>
</dbReference>
<gene>
    <name evidence="6" type="ORF">MERR_LOCUS28951</name>
</gene>
<evidence type="ECO:0000256" key="4">
    <source>
        <dbReference type="SAM" id="MobiDB-lite"/>
    </source>
</evidence>
<dbReference type="PROSITE" id="PS00018">
    <property type="entry name" value="EF_HAND_1"/>
    <property type="match status" value="3"/>
</dbReference>
<reference evidence="6" key="1">
    <citation type="submission" date="2020-01" db="EMBL/GenBank/DDBJ databases">
        <authorList>
            <person name="Mishra B."/>
        </authorList>
    </citation>
    <scope>NUCLEOTIDE SEQUENCE [LARGE SCALE GENOMIC DNA]</scope>
</reference>
<feature type="compositionally biased region" description="Low complexity" evidence="4">
    <location>
        <begin position="40"/>
        <end position="49"/>
    </location>
</feature>
<sequence length="191" mass="20986">MSLAKTQKSPLARLYKKISSRKSDSSVKLHEDVEDDARISSSSSSGSSSLNVDELRTVFDYIDANSDGKISGTELQSCVSLLGGALSSREAEEVVKISDVDGDGFIDFAEFLKLMEGEEDGSGEERRRELRAAFGMYVTEGEEFITAASLRRTLSRLGESCTVDACKVMIRGFDQNDDGVLSFDEFVMMMR</sequence>
<dbReference type="AlphaFoldDB" id="A0A6D2JJA6"/>
<evidence type="ECO:0000259" key="5">
    <source>
        <dbReference type="PROSITE" id="PS50222"/>
    </source>
</evidence>
<dbReference type="InterPro" id="IPR018247">
    <property type="entry name" value="EF_Hand_1_Ca_BS"/>
</dbReference>
<proteinExistence type="predicted"/>
<dbReference type="SUPFAM" id="SSF47473">
    <property type="entry name" value="EF-hand"/>
    <property type="match status" value="1"/>
</dbReference>
<feature type="region of interest" description="Disordered" evidence="4">
    <location>
        <begin position="19"/>
        <end position="50"/>
    </location>
</feature>
<accession>A0A6D2JJA6</accession>
<dbReference type="FunFam" id="1.10.238.10:FF:000003">
    <property type="entry name" value="Calmodulin A"/>
    <property type="match status" value="1"/>
</dbReference>
<dbReference type="Pfam" id="PF13499">
    <property type="entry name" value="EF-hand_7"/>
    <property type="match status" value="1"/>
</dbReference>
<keyword evidence="1" id="KW-0479">Metal-binding</keyword>
<evidence type="ECO:0000313" key="7">
    <source>
        <dbReference type="Proteomes" id="UP000467841"/>
    </source>
</evidence>
<dbReference type="PANTHER" id="PTHR10891">
    <property type="entry name" value="EF-HAND CALCIUM-BINDING DOMAIN CONTAINING PROTEIN"/>
    <property type="match status" value="1"/>
</dbReference>